<feature type="transmembrane region" description="Helical" evidence="4">
    <location>
        <begin position="2246"/>
        <end position="2264"/>
    </location>
</feature>
<feature type="transmembrane region" description="Helical" evidence="4">
    <location>
        <begin position="1990"/>
        <end position="2008"/>
    </location>
</feature>
<evidence type="ECO:0000256" key="2">
    <source>
        <dbReference type="ARBA" id="ARBA00023157"/>
    </source>
</evidence>
<accession>A0AAU9JUT5</accession>
<evidence type="ECO:0000256" key="4">
    <source>
        <dbReference type="SAM" id="Phobius"/>
    </source>
</evidence>
<reference evidence="6" key="1">
    <citation type="submission" date="2021-09" db="EMBL/GenBank/DDBJ databases">
        <authorList>
            <consortium name="AG Swart"/>
            <person name="Singh M."/>
            <person name="Singh A."/>
            <person name="Seah K."/>
            <person name="Emmerich C."/>
        </authorList>
    </citation>
    <scope>NUCLEOTIDE SEQUENCE</scope>
    <source>
        <strain evidence="6">ATCC30299</strain>
    </source>
</reference>
<keyword evidence="4" id="KW-1133">Transmembrane helix</keyword>
<feature type="transmembrane region" description="Helical" evidence="4">
    <location>
        <begin position="2081"/>
        <end position="2098"/>
    </location>
</feature>
<proteinExistence type="predicted"/>
<feature type="transmembrane region" description="Helical" evidence="4">
    <location>
        <begin position="1948"/>
        <end position="1969"/>
    </location>
</feature>
<keyword evidence="3" id="KW-0325">Glycoprotein</keyword>
<dbReference type="Pfam" id="PF00066">
    <property type="entry name" value="Notch"/>
    <property type="match status" value="2"/>
</dbReference>
<evidence type="ECO:0000313" key="7">
    <source>
        <dbReference type="Proteomes" id="UP001162131"/>
    </source>
</evidence>
<keyword evidence="4" id="KW-0472">Membrane</keyword>
<dbReference type="PANTHER" id="PTHR11319">
    <property type="entry name" value="G PROTEIN-COUPLED RECEPTOR-RELATED"/>
    <property type="match status" value="1"/>
</dbReference>
<dbReference type="SUPFAM" id="SSF51126">
    <property type="entry name" value="Pectin lyase-like"/>
    <property type="match status" value="4"/>
</dbReference>
<dbReference type="InterPro" id="IPR000800">
    <property type="entry name" value="Notch_dom"/>
</dbReference>
<evidence type="ECO:0000256" key="1">
    <source>
        <dbReference type="ARBA" id="ARBA00022737"/>
    </source>
</evidence>
<dbReference type="SMART" id="SM00710">
    <property type="entry name" value="PbH1"/>
    <property type="match status" value="12"/>
</dbReference>
<feature type="transmembrane region" description="Helical" evidence="4">
    <location>
        <begin position="2270"/>
        <end position="2292"/>
    </location>
</feature>
<keyword evidence="1" id="KW-0677">Repeat</keyword>
<protein>
    <recommendedName>
        <fullName evidence="5">LNR domain-containing protein</fullName>
    </recommendedName>
</protein>
<dbReference type="SMART" id="SM00004">
    <property type="entry name" value="NL"/>
    <property type="match status" value="3"/>
</dbReference>
<feature type="transmembrane region" description="Helical" evidence="4">
    <location>
        <begin position="2215"/>
        <end position="2234"/>
    </location>
</feature>
<feature type="transmembrane region" description="Helical" evidence="4">
    <location>
        <begin position="2050"/>
        <end position="2074"/>
    </location>
</feature>
<dbReference type="Gene3D" id="3.30.300.320">
    <property type="match status" value="2"/>
</dbReference>
<feature type="transmembrane region" description="Helical" evidence="4">
    <location>
        <begin position="2188"/>
        <end position="2209"/>
    </location>
</feature>
<evidence type="ECO:0000259" key="5">
    <source>
        <dbReference type="SMART" id="SM00004"/>
    </source>
</evidence>
<gene>
    <name evidence="6" type="ORF">BSTOLATCC_MIC51197</name>
</gene>
<name>A0AAU9JUT5_9CILI</name>
<organism evidence="6 7">
    <name type="scientific">Blepharisma stoltei</name>
    <dbReference type="NCBI Taxonomy" id="1481888"/>
    <lineage>
        <taxon>Eukaryota</taxon>
        <taxon>Sar</taxon>
        <taxon>Alveolata</taxon>
        <taxon>Ciliophora</taxon>
        <taxon>Postciliodesmatophora</taxon>
        <taxon>Heterotrichea</taxon>
        <taxon>Heterotrichida</taxon>
        <taxon>Blepharismidae</taxon>
        <taxon>Blepharisma</taxon>
    </lineage>
</organism>
<evidence type="ECO:0000256" key="3">
    <source>
        <dbReference type="ARBA" id="ARBA00023180"/>
    </source>
</evidence>
<dbReference type="InterPro" id="IPR011050">
    <property type="entry name" value="Pectin_lyase_fold/virulence"/>
</dbReference>
<feature type="domain" description="LNR" evidence="5">
    <location>
        <begin position="91"/>
        <end position="125"/>
    </location>
</feature>
<dbReference type="EMBL" id="CAJZBQ010000051">
    <property type="protein sequence ID" value="CAG9330615.1"/>
    <property type="molecule type" value="Genomic_DNA"/>
</dbReference>
<dbReference type="InterPro" id="IPR006626">
    <property type="entry name" value="PbH1"/>
</dbReference>
<dbReference type="Proteomes" id="UP001162131">
    <property type="component" value="Unassembled WGS sequence"/>
</dbReference>
<feature type="domain" description="LNR" evidence="5">
    <location>
        <begin position="127"/>
        <end position="160"/>
    </location>
</feature>
<keyword evidence="2" id="KW-1015">Disulfide bond</keyword>
<sequence>MTEYCNYDASGSLQAFDFSNSDCYFECVYYNGCDPGLLGNGICDITCNYAECGWDLGDCGYCNNSCYQDMLGNACYSSCNTDSCYSGESYCQECSINCTSSLLGNGICDKVCNNADCNFDFGDCENSTCADGCYWWMINDGVCSPFCYVEECDYDGTDCDCAPGCSAEMLNNFQCDPECDDISCAYDNYFCGECNSGCFNKDINNGVCQASCWVASCDYDGHDCQCTTGCNHTIYGQCNENCMIADCYYDQFSSDPSKQCKNTTLMLFYMHLQLVSYSLSTFQSIDNCASLNCNTEMLFSSQDSCIKNCDSSQCAYSWLNCEPEIKYQCSDKNCKYCYGENDGQCYTCKDSYYQFYGYCVKACPCGYSAKLIADTYPLCLPSDHKDDNSTALNPTFYYVTSLNTDDEAGGNGTYENPFESLALALTVINTKYSVVILLNDGVHYLTELNKTNIMSVTSADSHKPYNSKVQRKFLFINTENDTTVVYLKPKPDWNIMTFSTLNTEYLGISNVIFDGNEWVHGRNSCLDEYCSYCPSVSLQFDGSYKDDRGNTITNFTESSQCQKFHNWNLFEVQSGTVLDLNNVIFKNWRMEENSLIFNSGGGVWLYGVDFDNIRTNPSSGSAVVVFQTCDDASGFTYGCGDFAYYWGKVTRLNNGFEYSSSLTLKGFFWAAKAQDVIIGEVNFENNAVYSSLNAADDALIYLETFRCLTIYSCIFSYNVVYSALIYLKPITLQLKSTINHQNQLEDYFMEHVDIEDTIFSHNYGFYYGIFAAQYQTELQNIYWSNVTIEYNGAEKGALVYISNAVILDNYIFGQTSIVTASNGNKVRAYKKYRTFNWGAINFANNNSGGSGMWDFTKLVNLNLSNVNITSNGVISNTVNSLVFSAWKANPNIYLKNLITSPVSIEFSSLAFMNTLINLTIENSKIINNFATFSTPFLWINNTNITLLNDVIFERNIGNSADYPTILYINGGNQTDIIGSTVYTSLNMANEGYGTIYAKGNILVMQIKDTNFQWNIGSKGGGLLFSGKSLLLENDDFSWNSSPLKGGAIYIEQTGSGLMSVSIDSCNFFNNFVGIFSGGAIYMENSGFLTEVATFSIKDSNFSQNCATYGAAIYIDNSVMLDRNSNSWIASTKFVENNSSDSGAVALYFFDGFFLISDCEFSSNIGRLGASLHVEIDSEYKDWYSTLTIESTNFTENSGQAVIYTANSDMYSHIITNNCIFSHNAATPIELDYDYWEDKNSVITNNIGKFSGGARFNDFSLIKCENTIFSNNEAIKSGGAVSSGSGSKFYCMACTFIRNTAKISGGAIFVEQNSFFNITKSYIKENKCSNKGSAIYMLGSTTPASLILDSTISYNNSTNEATIALLDSSIYIESSTITQNIASFITPGVLLTLSEATIANSECSSQSGEEGSFIYAATQSTADIYNTTFTNGVSSNSAGAIYSISSTVNIYNGTFNKNSAKSGGGGAILSYSSSTLLIKDSGFYDSYSKDVGGVIIGYESGLEIYDTVMKNYRIGAIYGSKMNSVTIKGSKFYNGYGTNGGSLACISCLSVYICNCYYQGNTAEIGGAIYLSTSSDIEICSPYVIKESLFWNNSASLGGAIYTNDVSLNVSSSIFVGNIANTTSDAVGTSPSAGNGGGLNLACSDFTNCAFNITYNSFTENYAKYNGGGINWEDICPITNGNSFSDNKAAYAPEISSFAIKLMAVDKDGHLINYRKLEEIPTVTSIENIASGQITTENITLVLVDYYGNIVSTDSSSTAQLFPEDSTSTTISGTTKTTAVNGLYIFTSFIVSAKPGTSISIKITSAGIDTSKQSKASTDTTFIPSVKVDVTLRLCIVGEATIGVNCEVCGPGYYSLNPTNTECIACPSHSATCYGNYTIVPQKGYWRPHNMSDNFMECPKPSSCLGSPLPPHLSFTGLCHEGYTGNLCQACASGYSRTSTNTCGKCPDLVSNAFKVVGIVLVMIIVWGIMVKTTRNSAYKPKSVQSIYIKIFVNYLQLVTLMTTFHLQWPSSVSQLFSVQNDTGSVSQEFFSYDCFLDEGQGNNQVYFSKLVIMSIIPIIIAIISILFWGSVAIYKKTLTSFKNDLTSTIVILLFLYHPNLVKSMFAMFSCREIEEGEYWLIDNLDIRCWDDRHIFYSVTVAAPSILVWGIGIPTLSLYFLWRNKRRLDSISVRLQFGFLFNGYKAKSYYWELVILYRKILIVCCSVFLANISTSIQALTIMMLLLFCVYFQSIVQPYDGDALNEMEVRSILVAAVTIYCGLYYLTGSLDFYSKTIFFILICVANIYFLYYWLKKMFGVSLQVLSNLIPCLRRRFSRKVMDGFSDDIFEKTALNHIKTRQGERYFTMISNDDLLSSLPVDEDLEKVLNMDMKTLFLNVMENNSSFSKENQNEETDNNISYENHYTWSDRVTGDWSGPLPVSGSASFQLNSNN</sequence>
<comment type="caution">
    <text evidence="6">The sequence shown here is derived from an EMBL/GenBank/DDBJ whole genome shotgun (WGS) entry which is preliminary data.</text>
</comment>
<feature type="transmembrane region" description="Helical" evidence="4">
    <location>
        <begin position="2134"/>
        <end position="2161"/>
    </location>
</feature>
<keyword evidence="4" id="KW-0812">Transmembrane</keyword>
<dbReference type="PANTHER" id="PTHR11319:SF35">
    <property type="entry name" value="OUTER MEMBRANE PROTEIN PMPC-RELATED"/>
    <property type="match status" value="1"/>
</dbReference>
<dbReference type="CDD" id="cd00064">
    <property type="entry name" value="FU"/>
    <property type="match status" value="1"/>
</dbReference>
<keyword evidence="7" id="KW-1185">Reference proteome</keyword>
<dbReference type="InterPro" id="IPR006212">
    <property type="entry name" value="Furin_repeat"/>
</dbReference>
<feature type="domain" description="LNR" evidence="5">
    <location>
        <begin position="20"/>
        <end position="60"/>
    </location>
</feature>
<evidence type="ECO:0000313" key="6">
    <source>
        <dbReference type="EMBL" id="CAG9330615.1"/>
    </source>
</evidence>